<evidence type="ECO:0000256" key="1">
    <source>
        <dbReference type="SAM" id="MobiDB-lite"/>
    </source>
</evidence>
<sequence length="97" mass="11434">MLHQNFNFKRAVSSRARSKSPYRTKLTQKKLDQVTPRPRIIPPVPKSPINFPFKDQISAVPRGSYLKNKWDYTYESFSMSYFRRFCLVTGFASLLVR</sequence>
<dbReference type="EMBL" id="BGZK01000466">
    <property type="protein sequence ID" value="GBP45200.1"/>
    <property type="molecule type" value="Genomic_DNA"/>
</dbReference>
<evidence type="ECO:0000313" key="2">
    <source>
        <dbReference type="EMBL" id="GBP45200.1"/>
    </source>
</evidence>
<reference evidence="2 3" key="1">
    <citation type="journal article" date="2019" name="Commun. Biol.">
        <title>The bagworm genome reveals a unique fibroin gene that provides high tensile strength.</title>
        <authorList>
            <person name="Kono N."/>
            <person name="Nakamura H."/>
            <person name="Ohtoshi R."/>
            <person name="Tomita M."/>
            <person name="Numata K."/>
            <person name="Arakawa K."/>
        </authorList>
    </citation>
    <scope>NUCLEOTIDE SEQUENCE [LARGE SCALE GENOMIC DNA]</scope>
</reference>
<gene>
    <name evidence="2" type="ORF">EVAR_25905_1</name>
</gene>
<feature type="region of interest" description="Disordered" evidence="1">
    <location>
        <begin position="1"/>
        <end position="47"/>
    </location>
</feature>
<keyword evidence="3" id="KW-1185">Reference proteome</keyword>
<dbReference type="AlphaFoldDB" id="A0A4C1W2V9"/>
<organism evidence="2 3">
    <name type="scientific">Eumeta variegata</name>
    <name type="common">Bagworm moth</name>
    <name type="synonym">Eumeta japonica</name>
    <dbReference type="NCBI Taxonomy" id="151549"/>
    <lineage>
        <taxon>Eukaryota</taxon>
        <taxon>Metazoa</taxon>
        <taxon>Ecdysozoa</taxon>
        <taxon>Arthropoda</taxon>
        <taxon>Hexapoda</taxon>
        <taxon>Insecta</taxon>
        <taxon>Pterygota</taxon>
        <taxon>Neoptera</taxon>
        <taxon>Endopterygota</taxon>
        <taxon>Lepidoptera</taxon>
        <taxon>Glossata</taxon>
        <taxon>Ditrysia</taxon>
        <taxon>Tineoidea</taxon>
        <taxon>Psychidae</taxon>
        <taxon>Oiketicinae</taxon>
        <taxon>Eumeta</taxon>
    </lineage>
</organism>
<proteinExistence type="predicted"/>
<accession>A0A4C1W2V9</accession>
<comment type="caution">
    <text evidence="2">The sequence shown here is derived from an EMBL/GenBank/DDBJ whole genome shotgun (WGS) entry which is preliminary data.</text>
</comment>
<name>A0A4C1W2V9_EUMVA</name>
<protein>
    <submittedName>
        <fullName evidence="2">Uncharacterized protein</fullName>
    </submittedName>
</protein>
<evidence type="ECO:0000313" key="3">
    <source>
        <dbReference type="Proteomes" id="UP000299102"/>
    </source>
</evidence>
<feature type="compositionally biased region" description="Basic residues" evidence="1">
    <location>
        <begin position="16"/>
        <end position="28"/>
    </location>
</feature>
<dbReference type="Proteomes" id="UP000299102">
    <property type="component" value="Unassembled WGS sequence"/>
</dbReference>